<dbReference type="InterPro" id="IPR011460">
    <property type="entry name" value="Lcl_C"/>
</dbReference>
<sequence>MKSIMKFIAPKQIVRLWIVLLLSGLSMVTFSTLSNAAALGDATGGGIVFFVDKTGEHGLIAARQDLPGHSAGINYDGFFTWKDAKKGCENLELNGFSDWFLPNKEQLNQLFAARVLVGGFGGSDYWSSTENGSKAAWGQYFLSGVQYSGTKTHVDRVRAIRSF</sequence>
<reference evidence="2 3" key="1">
    <citation type="submission" date="2006-07" db="EMBL/GenBank/DDBJ databases">
        <title>Annotation of the draft genome assembly of Chlorobium ferroxidans DSM 13031.</title>
        <authorList>
            <consortium name="US DOE Joint Genome Institute (JGI-ORNL)"/>
            <person name="Larimer F."/>
            <person name="Land M."/>
            <person name="Hauser L."/>
        </authorList>
    </citation>
    <scope>NUCLEOTIDE SEQUENCE [LARGE SCALE GENOMIC DNA]</scope>
    <source>
        <strain evidence="2 3">DSM 13031</strain>
    </source>
</reference>
<evidence type="ECO:0000313" key="3">
    <source>
        <dbReference type="Proteomes" id="UP000004162"/>
    </source>
</evidence>
<organism evidence="2 3">
    <name type="scientific">Chlorobium ferrooxidans DSM 13031</name>
    <dbReference type="NCBI Taxonomy" id="377431"/>
    <lineage>
        <taxon>Bacteria</taxon>
        <taxon>Pseudomonadati</taxon>
        <taxon>Chlorobiota</taxon>
        <taxon>Chlorobiia</taxon>
        <taxon>Chlorobiales</taxon>
        <taxon>Chlorobiaceae</taxon>
        <taxon>Chlorobium/Pelodictyon group</taxon>
        <taxon>Chlorobium</taxon>
    </lineage>
</organism>
<comment type="caution">
    <text evidence="2">The sequence shown here is derived from an EMBL/GenBank/DDBJ whole genome shotgun (WGS) entry which is preliminary data.</text>
</comment>
<dbReference type="Proteomes" id="UP000004162">
    <property type="component" value="Unassembled WGS sequence"/>
</dbReference>
<dbReference type="Pfam" id="PF07603">
    <property type="entry name" value="Lcl_C"/>
    <property type="match status" value="1"/>
</dbReference>
<name>Q0YR23_9CHLB</name>
<dbReference type="EMBL" id="AASE01000013">
    <property type="protein sequence ID" value="EAT58767.1"/>
    <property type="molecule type" value="Genomic_DNA"/>
</dbReference>
<feature type="domain" description="Lcl C-terminal" evidence="1">
    <location>
        <begin position="78"/>
        <end position="161"/>
    </location>
</feature>
<dbReference type="AlphaFoldDB" id="Q0YR23"/>
<protein>
    <recommendedName>
        <fullName evidence="1">Lcl C-terminal domain-containing protein</fullName>
    </recommendedName>
</protein>
<reference evidence="2 3" key="2">
    <citation type="submission" date="2006-07" db="EMBL/GenBank/DDBJ databases">
        <title>Sequencing of the draft genome and assembly of Chlorobium ferroxidans DSM 13031.</title>
        <authorList>
            <consortium name="US DOE Joint Genome Institute (JGI-PGF)"/>
            <person name="Copeland A."/>
            <person name="Lucas S."/>
            <person name="Lapidus A."/>
            <person name="Barry K."/>
            <person name="Glavina del Rio T."/>
            <person name="Dalin E."/>
            <person name="Tice H."/>
            <person name="Bruce D."/>
            <person name="Pitluck S."/>
            <person name="Richardson P."/>
        </authorList>
    </citation>
    <scope>NUCLEOTIDE SEQUENCE [LARGE SCALE GENOMIC DNA]</scope>
    <source>
        <strain evidence="2 3">DSM 13031</strain>
    </source>
</reference>
<evidence type="ECO:0000313" key="2">
    <source>
        <dbReference type="EMBL" id="EAT58767.1"/>
    </source>
</evidence>
<evidence type="ECO:0000259" key="1">
    <source>
        <dbReference type="Pfam" id="PF07603"/>
    </source>
</evidence>
<accession>Q0YR23</accession>
<dbReference type="OrthoDB" id="9765957at2"/>
<proteinExistence type="predicted"/>
<keyword evidence="3" id="KW-1185">Reference proteome</keyword>
<gene>
    <name evidence="2" type="ORF">CferDRAFT_0694</name>
</gene>